<dbReference type="AlphaFoldDB" id="A0A814JXS4"/>
<evidence type="ECO:0000313" key="5">
    <source>
        <dbReference type="EMBL" id="CAF1418280.1"/>
    </source>
</evidence>
<dbReference type="EMBL" id="CAJOBJ010141252">
    <property type="protein sequence ID" value="CAF4764014.1"/>
    <property type="molecule type" value="Genomic_DNA"/>
</dbReference>
<dbReference type="InterPro" id="IPR019734">
    <property type="entry name" value="TPR_rpt"/>
</dbReference>
<evidence type="ECO:0000313" key="6">
    <source>
        <dbReference type="EMBL" id="CAF4460651.1"/>
    </source>
</evidence>
<evidence type="ECO:0000256" key="1">
    <source>
        <dbReference type="ARBA" id="ARBA00022737"/>
    </source>
</evidence>
<dbReference type="Proteomes" id="UP000663855">
    <property type="component" value="Unassembled WGS sequence"/>
</dbReference>
<evidence type="ECO:0000256" key="3">
    <source>
        <dbReference type="PROSITE-ProRule" id="PRU00339"/>
    </source>
</evidence>
<evidence type="ECO:0000313" key="8">
    <source>
        <dbReference type="Proteomes" id="UP000663855"/>
    </source>
</evidence>
<dbReference type="PROSITE" id="PS50005">
    <property type="entry name" value="TPR"/>
    <property type="match status" value="2"/>
</dbReference>
<name>A0A814JXS4_9BILA</name>
<keyword evidence="2 3" id="KW-0802">TPR repeat</keyword>
<sequence>MGATLKPIRQIDNNANVYPLIWLDNTVNRSQQHINDQKLIRSTIDHLKTFENANKCELYIRSISNDEQVILIVNDRLARDIIPRIHALRQVSSIYIYCLDKSINEQCIKQYKKVKDIVTQPNQLIDRIRLERSRRTQNQVNEILSISTFQTNTYHEQSNNNFNNEFIYSQLLIDSLLQLRPMKNERNELILLCKERYKDVHSELRLIQEFEENYTSNKGIYWYLKDSCIYRIFTKALRTQNIDLLFLFRFFIHDIRQGILQNPCISPIRVYRSQLMTKVEINLLENSIGRLISINSFFSTYIHREFVLTILNQSSSSNDLERVIFEIDANPELNSTKPFGFIRPNNCFQQIEEVLFTLGSIFRLTKIHRQSDALWIVQLSLCQDNDAQINKIFQSFKEKDNHYKIHVISFGNFLTKLGRLNQAEKFLTRLLHELSGNHKIIADCYYALGCIEMKKNIDGYSLNLHQKSLEIKLKILQDNDSSIADSYNSIGQIYKRKSDYKQAFLSYYQGLIFTIQANGENHLNVAVCYTNLAGICQKQEDYVSALEYYQQALNIRQQHLSIDQSDLGVSHNNIAIIYACLNRYDLALEHYHMSLRILQNTLPPLHPEIAVCYCGLGLVYEQKGQLEKALSCYDKTVIIYRQVLSSMHPHVIQIEAHIKKISPKQNNNIL</sequence>
<evidence type="ECO:0000313" key="7">
    <source>
        <dbReference type="EMBL" id="CAF4764014.1"/>
    </source>
</evidence>
<dbReference type="SMART" id="SM00028">
    <property type="entry name" value="TPR"/>
    <property type="match status" value="5"/>
</dbReference>
<feature type="repeat" description="TPR" evidence="3">
    <location>
        <begin position="526"/>
        <end position="559"/>
    </location>
</feature>
<proteinExistence type="predicted"/>
<dbReference type="PANTHER" id="PTHR45641">
    <property type="entry name" value="TETRATRICOPEPTIDE REPEAT PROTEIN (AFU_ORTHOLOGUE AFUA_6G03870)"/>
    <property type="match status" value="1"/>
</dbReference>
<organism evidence="4 8">
    <name type="scientific">Rotaria magnacalcarata</name>
    <dbReference type="NCBI Taxonomy" id="392030"/>
    <lineage>
        <taxon>Eukaryota</taxon>
        <taxon>Metazoa</taxon>
        <taxon>Spiralia</taxon>
        <taxon>Gnathifera</taxon>
        <taxon>Rotifera</taxon>
        <taxon>Eurotatoria</taxon>
        <taxon>Bdelloidea</taxon>
        <taxon>Philodinida</taxon>
        <taxon>Philodinidae</taxon>
        <taxon>Rotaria</taxon>
    </lineage>
</organism>
<dbReference type="EMBL" id="CAJNOW010004457">
    <property type="protein sequence ID" value="CAF1418280.1"/>
    <property type="molecule type" value="Genomic_DNA"/>
</dbReference>
<feature type="repeat" description="TPR" evidence="3">
    <location>
        <begin position="610"/>
        <end position="643"/>
    </location>
</feature>
<dbReference type="Gene3D" id="1.25.40.10">
    <property type="entry name" value="Tetratricopeptide repeat domain"/>
    <property type="match status" value="2"/>
</dbReference>
<dbReference type="OrthoDB" id="7103806at2759"/>
<evidence type="ECO:0000256" key="2">
    <source>
        <dbReference type="ARBA" id="ARBA00022803"/>
    </source>
</evidence>
<keyword evidence="1" id="KW-0677">Repeat</keyword>
<gene>
    <name evidence="6" type="ORF">BYL167_LOCUS34182</name>
    <name evidence="4" type="ORF">CJN711_LOCUS4467</name>
    <name evidence="7" type="ORF">GIL414_LOCUS45673</name>
    <name evidence="5" type="ORF">KQP761_LOCUS10480</name>
</gene>
<dbReference type="Pfam" id="PF13424">
    <property type="entry name" value="TPR_12"/>
    <property type="match status" value="2"/>
</dbReference>
<dbReference type="EMBL" id="CAJNOV010000985">
    <property type="protein sequence ID" value="CAF1045101.1"/>
    <property type="molecule type" value="Genomic_DNA"/>
</dbReference>
<dbReference type="Proteomes" id="UP000663834">
    <property type="component" value="Unassembled WGS sequence"/>
</dbReference>
<reference evidence="4" key="1">
    <citation type="submission" date="2021-02" db="EMBL/GenBank/DDBJ databases">
        <authorList>
            <person name="Nowell W R."/>
        </authorList>
    </citation>
    <scope>NUCLEOTIDE SEQUENCE</scope>
</reference>
<dbReference type="SUPFAM" id="SSF48452">
    <property type="entry name" value="TPR-like"/>
    <property type="match status" value="1"/>
</dbReference>
<dbReference type="SUPFAM" id="SSF56399">
    <property type="entry name" value="ADP-ribosylation"/>
    <property type="match status" value="1"/>
</dbReference>
<protein>
    <submittedName>
        <fullName evidence="4">Uncharacterized protein</fullName>
    </submittedName>
</protein>
<dbReference type="PANTHER" id="PTHR45641:SF1">
    <property type="entry name" value="AAA+ ATPASE DOMAIN-CONTAINING PROTEIN"/>
    <property type="match status" value="1"/>
</dbReference>
<comment type="caution">
    <text evidence="4">The sequence shown here is derived from an EMBL/GenBank/DDBJ whole genome shotgun (WGS) entry which is preliminary data.</text>
</comment>
<dbReference type="Gene3D" id="3.90.176.10">
    <property type="entry name" value="Toxin ADP-ribosyltransferase, Chain A, domain 1"/>
    <property type="match status" value="1"/>
</dbReference>
<accession>A0A814JXS4</accession>
<dbReference type="Proteomes" id="UP000681967">
    <property type="component" value="Unassembled WGS sequence"/>
</dbReference>
<dbReference type="Proteomes" id="UP000681720">
    <property type="component" value="Unassembled WGS sequence"/>
</dbReference>
<dbReference type="InterPro" id="IPR011990">
    <property type="entry name" value="TPR-like_helical_dom_sf"/>
</dbReference>
<dbReference type="EMBL" id="CAJOBH010068575">
    <property type="protein sequence ID" value="CAF4460651.1"/>
    <property type="molecule type" value="Genomic_DNA"/>
</dbReference>
<evidence type="ECO:0000313" key="4">
    <source>
        <dbReference type="EMBL" id="CAF1045101.1"/>
    </source>
</evidence>